<evidence type="ECO:0000313" key="1">
    <source>
        <dbReference type="EMBL" id="VDP37635.1"/>
    </source>
</evidence>
<keyword evidence="2" id="KW-1185">Reference proteome</keyword>
<accession>A0A183MY04</accession>
<organism evidence="1 2">
    <name type="scientific">Schistosoma margrebowiei</name>
    <dbReference type="NCBI Taxonomy" id="48269"/>
    <lineage>
        <taxon>Eukaryota</taxon>
        <taxon>Metazoa</taxon>
        <taxon>Spiralia</taxon>
        <taxon>Lophotrochozoa</taxon>
        <taxon>Platyhelminthes</taxon>
        <taxon>Trematoda</taxon>
        <taxon>Digenea</taxon>
        <taxon>Strigeidida</taxon>
        <taxon>Schistosomatoidea</taxon>
        <taxon>Schistosomatidae</taxon>
        <taxon>Schistosoma</taxon>
    </lineage>
</organism>
<dbReference type="EMBL" id="UZAI01018505">
    <property type="protein sequence ID" value="VDP37635.1"/>
    <property type="molecule type" value="Genomic_DNA"/>
</dbReference>
<evidence type="ECO:0000313" key="2">
    <source>
        <dbReference type="Proteomes" id="UP000277204"/>
    </source>
</evidence>
<sequence>MVPRLYKGLRSKVESNKFHYTNLYIRLREGDPPKIYHPNDIKGVWTPAATCPPEGRSWGSTREMVHRELERLRGRRLKGDL</sequence>
<dbReference type="Proteomes" id="UP000277204">
    <property type="component" value="Unassembled WGS sequence"/>
</dbReference>
<name>A0A183MY04_9TREM</name>
<dbReference type="AlphaFoldDB" id="A0A183MY04"/>
<protein>
    <submittedName>
        <fullName evidence="1">Uncharacterized protein</fullName>
    </submittedName>
</protein>
<proteinExistence type="predicted"/>
<gene>
    <name evidence="1" type="ORF">SMRZ_LOCUS20929</name>
</gene>
<reference evidence="1 2" key="1">
    <citation type="submission" date="2018-11" db="EMBL/GenBank/DDBJ databases">
        <authorList>
            <consortium name="Pathogen Informatics"/>
        </authorList>
    </citation>
    <scope>NUCLEOTIDE SEQUENCE [LARGE SCALE GENOMIC DNA]</scope>
    <source>
        <strain evidence="1 2">Zambia</strain>
    </source>
</reference>
<dbReference type="STRING" id="48269.A0A183MY04"/>